<organism evidence="2 3">
    <name type="scientific">Protaetiibacter intestinalis</name>
    <dbReference type="NCBI Taxonomy" id="2419774"/>
    <lineage>
        <taxon>Bacteria</taxon>
        <taxon>Bacillati</taxon>
        <taxon>Actinomycetota</taxon>
        <taxon>Actinomycetes</taxon>
        <taxon>Micrococcales</taxon>
        <taxon>Microbacteriaceae</taxon>
        <taxon>Protaetiibacter</taxon>
    </lineage>
</organism>
<evidence type="ECO:0008006" key="4">
    <source>
        <dbReference type="Google" id="ProtNLM"/>
    </source>
</evidence>
<keyword evidence="3" id="KW-1185">Reference proteome</keyword>
<dbReference type="EMBL" id="CP032630">
    <property type="protein sequence ID" value="AYF99287.1"/>
    <property type="molecule type" value="Genomic_DNA"/>
</dbReference>
<name>A0A387BA68_9MICO</name>
<evidence type="ECO:0000313" key="3">
    <source>
        <dbReference type="Proteomes" id="UP000278886"/>
    </source>
</evidence>
<dbReference type="Proteomes" id="UP000278886">
    <property type="component" value="Chromosome"/>
</dbReference>
<accession>A0A387BA68</accession>
<dbReference type="KEGG" id="lyd:D7I47_14165"/>
<proteinExistence type="predicted"/>
<keyword evidence="1" id="KW-0175">Coiled coil</keyword>
<feature type="coiled-coil region" evidence="1">
    <location>
        <begin position="6"/>
        <end position="33"/>
    </location>
</feature>
<reference evidence="3" key="1">
    <citation type="submission" date="2018-09" db="EMBL/GenBank/DDBJ databases">
        <title>Genome sequencing of strain 2DFWR-13.</title>
        <authorList>
            <person name="Heo J."/>
            <person name="Kim S.-J."/>
            <person name="Kwon S.-W."/>
        </authorList>
    </citation>
    <scope>NUCLEOTIDE SEQUENCE [LARGE SCALE GENOMIC DNA]</scope>
    <source>
        <strain evidence="3">2DFWR-13</strain>
    </source>
</reference>
<evidence type="ECO:0000313" key="2">
    <source>
        <dbReference type="EMBL" id="AYF99287.1"/>
    </source>
</evidence>
<sequence length="75" mass="8041">MKPGVAKAETDELRDAKKRIRFLEQENEVLAESSGVSVAGLPAPRQLLKMISPLVRELAAKTAPVRVPVAVTCGC</sequence>
<dbReference type="AlphaFoldDB" id="A0A387BA68"/>
<gene>
    <name evidence="2" type="ORF">D7I47_14165</name>
</gene>
<protein>
    <recommendedName>
        <fullName evidence="4">Transposase</fullName>
    </recommendedName>
</protein>
<evidence type="ECO:0000256" key="1">
    <source>
        <dbReference type="SAM" id="Coils"/>
    </source>
</evidence>